<dbReference type="SUPFAM" id="SSF52172">
    <property type="entry name" value="CheY-like"/>
    <property type="match status" value="1"/>
</dbReference>
<dbReference type="Proteomes" id="UP000289437">
    <property type="component" value="Unassembled WGS sequence"/>
</dbReference>
<evidence type="ECO:0000256" key="5">
    <source>
        <dbReference type="ARBA" id="ARBA00023163"/>
    </source>
</evidence>
<feature type="domain" description="OmpR/PhoB-type" evidence="9">
    <location>
        <begin position="161"/>
        <end position="260"/>
    </location>
</feature>
<evidence type="ECO:0000256" key="7">
    <source>
        <dbReference type="PROSITE-ProRule" id="PRU01091"/>
    </source>
</evidence>
<dbReference type="GO" id="GO:0006355">
    <property type="term" value="P:regulation of DNA-templated transcription"/>
    <property type="evidence" value="ECO:0007669"/>
    <property type="project" value="InterPro"/>
</dbReference>
<dbReference type="GO" id="GO:0000156">
    <property type="term" value="F:phosphorelay response regulator activity"/>
    <property type="evidence" value="ECO:0007669"/>
    <property type="project" value="TreeGrafter"/>
</dbReference>
<dbReference type="PANTHER" id="PTHR48111:SF22">
    <property type="entry name" value="REGULATOR OF RPOS"/>
    <property type="match status" value="1"/>
</dbReference>
<feature type="domain" description="Response regulatory" evidence="8">
    <location>
        <begin position="39"/>
        <end position="153"/>
    </location>
</feature>
<dbReference type="GO" id="GO:0032993">
    <property type="term" value="C:protein-DNA complex"/>
    <property type="evidence" value="ECO:0007669"/>
    <property type="project" value="TreeGrafter"/>
</dbReference>
<dbReference type="PROSITE" id="PS50110">
    <property type="entry name" value="RESPONSE_REGULATORY"/>
    <property type="match status" value="1"/>
</dbReference>
<dbReference type="AlphaFoldDB" id="A0A4Q0T6R3"/>
<name>A0A4Q0T6R3_9BACT</name>
<dbReference type="SUPFAM" id="SSF46894">
    <property type="entry name" value="C-terminal effector domain of the bipartite response regulators"/>
    <property type="match status" value="1"/>
</dbReference>
<keyword evidence="1 6" id="KW-0597">Phosphoprotein</keyword>
<dbReference type="InterPro" id="IPR036388">
    <property type="entry name" value="WH-like_DNA-bd_sf"/>
</dbReference>
<sequence length="262" mass="29223">MQTMMAEQTGTLAKFFPMMNQTGFPPFGMTETTPAVSYRVLIVEGSASLARLLATGLASESVSADVTHDMAEATSLLEIKPYHLLILDLDLADMDGAAVLQNLRSRRPDLRVLSLSVRGGVEDRVLALDQGADDYLLKPFSLLELMARVRVLRRRAGSTSQMVAQRTSKVTLCADQCRVERDGRSIDLTPREFALLEYMMQNPGKTLTRSMLSQEVWNMPAEANTNIVDVYIKYLRDKLDEGHDEKLIRTVRGMGYLFQANA</sequence>
<proteinExistence type="predicted"/>
<dbReference type="InterPro" id="IPR016032">
    <property type="entry name" value="Sig_transdc_resp-reg_C-effctor"/>
</dbReference>
<organism evidence="10 11">
    <name type="scientific">Granulicella sibirica</name>
    <dbReference type="NCBI Taxonomy" id="2479048"/>
    <lineage>
        <taxon>Bacteria</taxon>
        <taxon>Pseudomonadati</taxon>
        <taxon>Acidobacteriota</taxon>
        <taxon>Terriglobia</taxon>
        <taxon>Terriglobales</taxon>
        <taxon>Acidobacteriaceae</taxon>
        <taxon>Granulicella</taxon>
    </lineage>
</organism>
<keyword evidence="4 7" id="KW-0238">DNA-binding</keyword>
<dbReference type="Gene3D" id="6.10.250.690">
    <property type="match status" value="1"/>
</dbReference>
<dbReference type="PROSITE" id="PS51755">
    <property type="entry name" value="OMPR_PHOB"/>
    <property type="match status" value="1"/>
</dbReference>
<dbReference type="SMART" id="SM00448">
    <property type="entry name" value="REC"/>
    <property type="match status" value="1"/>
</dbReference>
<reference evidence="10 11" key="1">
    <citation type="submission" date="2018-11" db="EMBL/GenBank/DDBJ databases">
        <authorList>
            <person name="Mardanov A.V."/>
            <person name="Ravin N.V."/>
            <person name="Dedysh S.N."/>
        </authorList>
    </citation>
    <scope>NUCLEOTIDE SEQUENCE [LARGE SCALE GENOMIC DNA]</scope>
    <source>
        <strain evidence="10 11">AF10</strain>
    </source>
</reference>
<dbReference type="Gene3D" id="1.10.10.10">
    <property type="entry name" value="Winged helix-like DNA-binding domain superfamily/Winged helix DNA-binding domain"/>
    <property type="match status" value="1"/>
</dbReference>
<dbReference type="SMART" id="SM00862">
    <property type="entry name" value="Trans_reg_C"/>
    <property type="match status" value="1"/>
</dbReference>
<evidence type="ECO:0000256" key="4">
    <source>
        <dbReference type="ARBA" id="ARBA00023125"/>
    </source>
</evidence>
<keyword evidence="11" id="KW-1185">Reference proteome</keyword>
<feature type="modified residue" description="4-aspartylphosphate" evidence="6">
    <location>
        <position position="88"/>
    </location>
</feature>
<dbReference type="FunFam" id="1.10.10.10:FF:000005">
    <property type="entry name" value="Two-component system response regulator"/>
    <property type="match status" value="1"/>
</dbReference>
<dbReference type="InterPro" id="IPR001789">
    <property type="entry name" value="Sig_transdc_resp-reg_receiver"/>
</dbReference>
<evidence type="ECO:0000313" key="11">
    <source>
        <dbReference type="Proteomes" id="UP000289437"/>
    </source>
</evidence>
<evidence type="ECO:0000259" key="9">
    <source>
        <dbReference type="PROSITE" id="PS51755"/>
    </source>
</evidence>
<dbReference type="OrthoDB" id="9790442at2"/>
<dbReference type="InterPro" id="IPR001867">
    <property type="entry name" value="OmpR/PhoB-type_DNA-bd"/>
</dbReference>
<dbReference type="GO" id="GO:0000976">
    <property type="term" value="F:transcription cis-regulatory region binding"/>
    <property type="evidence" value="ECO:0007669"/>
    <property type="project" value="TreeGrafter"/>
</dbReference>
<feature type="DNA-binding region" description="OmpR/PhoB-type" evidence="7">
    <location>
        <begin position="161"/>
        <end position="260"/>
    </location>
</feature>
<evidence type="ECO:0000256" key="6">
    <source>
        <dbReference type="PROSITE-ProRule" id="PRU00169"/>
    </source>
</evidence>
<dbReference type="CDD" id="cd00383">
    <property type="entry name" value="trans_reg_C"/>
    <property type="match status" value="1"/>
</dbReference>
<accession>A0A4Q0T6R3</accession>
<comment type="caution">
    <text evidence="10">The sequence shown here is derived from an EMBL/GenBank/DDBJ whole genome shotgun (WGS) entry which is preliminary data.</text>
</comment>
<dbReference type="Gene3D" id="3.40.50.2300">
    <property type="match status" value="1"/>
</dbReference>
<evidence type="ECO:0000256" key="3">
    <source>
        <dbReference type="ARBA" id="ARBA00023015"/>
    </source>
</evidence>
<reference evidence="11" key="2">
    <citation type="submission" date="2019-02" db="EMBL/GenBank/DDBJ databases">
        <title>Granulicella sibirica sp. nov., a psychrotolerant acidobacterium isolated from an organic soil layer in forested tundra, West Siberia.</title>
        <authorList>
            <person name="Oshkin I.Y."/>
            <person name="Kulichevskaya I.S."/>
            <person name="Rijpstra W.I.C."/>
            <person name="Sinninghe Damste J.S."/>
            <person name="Rakitin A.L."/>
            <person name="Ravin N.V."/>
            <person name="Dedysh S.N."/>
        </authorList>
    </citation>
    <scope>NUCLEOTIDE SEQUENCE [LARGE SCALE GENOMIC DNA]</scope>
    <source>
        <strain evidence="11">AF10</strain>
    </source>
</reference>
<dbReference type="EMBL" id="RDSM01000001">
    <property type="protein sequence ID" value="RXH57281.1"/>
    <property type="molecule type" value="Genomic_DNA"/>
</dbReference>
<dbReference type="InterPro" id="IPR039420">
    <property type="entry name" value="WalR-like"/>
</dbReference>
<dbReference type="Pfam" id="PF00072">
    <property type="entry name" value="Response_reg"/>
    <property type="match status" value="1"/>
</dbReference>
<keyword evidence="3" id="KW-0805">Transcription regulation</keyword>
<dbReference type="Pfam" id="PF00486">
    <property type="entry name" value="Trans_reg_C"/>
    <property type="match status" value="1"/>
</dbReference>
<dbReference type="PANTHER" id="PTHR48111">
    <property type="entry name" value="REGULATOR OF RPOS"/>
    <property type="match status" value="1"/>
</dbReference>
<dbReference type="RefSeq" id="WP_128911474.1">
    <property type="nucleotide sequence ID" value="NZ_RDSM01000001.1"/>
</dbReference>
<dbReference type="InterPro" id="IPR011006">
    <property type="entry name" value="CheY-like_superfamily"/>
</dbReference>
<evidence type="ECO:0000256" key="2">
    <source>
        <dbReference type="ARBA" id="ARBA00023012"/>
    </source>
</evidence>
<dbReference type="GO" id="GO:0005829">
    <property type="term" value="C:cytosol"/>
    <property type="evidence" value="ECO:0007669"/>
    <property type="project" value="TreeGrafter"/>
</dbReference>
<keyword evidence="5" id="KW-0804">Transcription</keyword>
<keyword evidence="2" id="KW-0902">Two-component regulatory system</keyword>
<evidence type="ECO:0000313" key="10">
    <source>
        <dbReference type="EMBL" id="RXH57281.1"/>
    </source>
</evidence>
<evidence type="ECO:0000259" key="8">
    <source>
        <dbReference type="PROSITE" id="PS50110"/>
    </source>
</evidence>
<protein>
    <submittedName>
        <fullName evidence="10">Phosphate regulon transcriptional regulatory protein PhoB (SphR)</fullName>
    </submittedName>
</protein>
<gene>
    <name evidence="10" type="ORF">GRAN_0591</name>
</gene>
<evidence type="ECO:0000256" key="1">
    <source>
        <dbReference type="ARBA" id="ARBA00022553"/>
    </source>
</evidence>